<reference evidence="2 3" key="1">
    <citation type="submission" date="2021-03" db="EMBL/GenBank/DDBJ databases">
        <title>Metabolic Capacity of the Antarctic Cyanobacterium Phormidium pseudopriestleyi that Sustains Oxygenic Photosynthesis in the Presence of Hydrogen Sulfide.</title>
        <authorList>
            <person name="Lumian J.E."/>
            <person name="Jungblut A.D."/>
            <person name="Dillon M.L."/>
            <person name="Hawes I."/>
            <person name="Doran P.T."/>
            <person name="Mackey T.J."/>
            <person name="Dick G.J."/>
            <person name="Grettenberger C.L."/>
            <person name="Sumner D.Y."/>
        </authorList>
    </citation>
    <scope>NUCLEOTIDE SEQUENCE [LARGE SCALE GENOMIC DNA]</scope>
    <source>
        <strain evidence="2 3">FRX01</strain>
    </source>
</reference>
<dbReference type="InterPro" id="IPR001633">
    <property type="entry name" value="EAL_dom"/>
</dbReference>
<dbReference type="PROSITE" id="PS50883">
    <property type="entry name" value="EAL"/>
    <property type="match status" value="1"/>
</dbReference>
<dbReference type="Proteomes" id="UP000664844">
    <property type="component" value="Unassembled WGS sequence"/>
</dbReference>
<feature type="domain" description="EAL" evidence="1">
    <location>
        <begin position="336"/>
        <end position="591"/>
    </location>
</feature>
<dbReference type="Pfam" id="PF00563">
    <property type="entry name" value="EAL"/>
    <property type="match status" value="1"/>
</dbReference>
<dbReference type="InterPro" id="IPR029044">
    <property type="entry name" value="Nucleotide-diphossugar_trans"/>
</dbReference>
<name>A0ABS3FMU9_9CYAN</name>
<dbReference type="NCBIfam" id="NF038302">
    <property type="entry name" value="EPS_HpsE"/>
    <property type="match status" value="1"/>
</dbReference>
<dbReference type="Pfam" id="PF00535">
    <property type="entry name" value="Glycos_transf_2"/>
    <property type="match status" value="1"/>
</dbReference>
<evidence type="ECO:0000313" key="3">
    <source>
        <dbReference type="Proteomes" id="UP000664844"/>
    </source>
</evidence>
<proteinExistence type="predicted"/>
<dbReference type="InterPro" id="IPR001173">
    <property type="entry name" value="Glyco_trans_2-like"/>
</dbReference>
<dbReference type="InterPro" id="IPR050706">
    <property type="entry name" value="Cyclic-di-GMP_PDE-like"/>
</dbReference>
<dbReference type="CDD" id="cd00761">
    <property type="entry name" value="Glyco_tranf_GTA_type"/>
    <property type="match status" value="1"/>
</dbReference>
<dbReference type="Gene3D" id="3.20.20.450">
    <property type="entry name" value="EAL domain"/>
    <property type="match status" value="1"/>
</dbReference>
<sequence>MNTVDLTVAIPTYNGETRLSDVLDRLRSQVGTEEFSWEIIVVDNNSSDRTAALVRKYQETWPSAYPLRYCFAPEQGAAFARQRAVEKAQGELIGFLDDDNLPEPDWVAAAYQFGKIHPEVGAFGSQIHGLFYEKNAEDKLPTNFKRIACFLAIVERGNSPRLYDPKHKILPPGAGLVVRKKVWLESVPNRLVLNHTGKEAGLASEDLEVLLHIQKAGWEIWYNPAMVVYHKIPNKRLEPEYLKLLVRCVGLSRHRLRMMTLNSWQRPLAFPAYLANDLRRLVLHGIRHGIAIKDDTAATCEREFLTSTLMSPLFLLKHQGFKSAETSSDRPSEIPNQTSLEELTEAFEEQRFRLHSQGVYPLNAKAGDRPHTEILLRLEDPDGELLLPNQFMPVAKRYNLMRTIDRWTIRKLCSQIAEAGDPFPEGLYEINLSESSLCDRYLIDFLVQELAFYKIPPELLCFCIPETVAISHLPRLQELIDRLQSIGCQLSLDGVGAVQSSGDYLQKLSVNYLKLEGNLIQSIDENLDSLNKVKAFHQLGQTLGIKTIASHVENLGILEQTQRIGVNYVQGYEIERPKPLSFELNMTTNWVPKLLKLEISIPSELSPAPLSSLAGLLSETSLESPVAL</sequence>
<dbReference type="EMBL" id="JAFLQW010000126">
    <property type="protein sequence ID" value="MBO0348439.1"/>
    <property type="molecule type" value="Genomic_DNA"/>
</dbReference>
<dbReference type="PANTHER" id="PTHR33121">
    <property type="entry name" value="CYCLIC DI-GMP PHOSPHODIESTERASE PDEF"/>
    <property type="match status" value="1"/>
</dbReference>
<dbReference type="InterPro" id="IPR035919">
    <property type="entry name" value="EAL_sf"/>
</dbReference>
<protein>
    <submittedName>
        <fullName evidence="2">Hormogonium polysaccharide biosynthesis glycosyltransferase HpsE</fullName>
    </submittedName>
</protein>
<accession>A0ABS3FMU9</accession>
<dbReference type="PANTHER" id="PTHR33121:SF23">
    <property type="entry name" value="CYCLIC DI-GMP PHOSPHODIESTERASE PDEB"/>
    <property type="match status" value="1"/>
</dbReference>
<dbReference type="RefSeq" id="WP_207086988.1">
    <property type="nucleotide sequence ID" value="NZ_JAFLQW010000126.1"/>
</dbReference>
<gene>
    <name evidence="2" type="primary">hpsE</name>
    <name evidence="2" type="ORF">J0895_04830</name>
</gene>
<dbReference type="SUPFAM" id="SSF141868">
    <property type="entry name" value="EAL domain-like"/>
    <property type="match status" value="1"/>
</dbReference>
<dbReference type="SUPFAM" id="SSF53448">
    <property type="entry name" value="Nucleotide-diphospho-sugar transferases"/>
    <property type="match status" value="1"/>
</dbReference>
<dbReference type="CDD" id="cd01948">
    <property type="entry name" value="EAL"/>
    <property type="match status" value="1"/>
</dbReference>
<evidence type="ECO:0000313" key="2">
    <source>
        <dbReference type="EMBL" id="MBO0348439.1"/>
    </source>
</evidence>
<comment type="caution">
    <text evidence="2">The sequence shown here is derived from an EMBL/GenBank/DDBJ whole genome shotgun (WGS) entry which is preliminary data.</text>
</comment>
<evidence type="ECO:0000259" key="1">
    <source>
        <dbReference type="PROSITE" id="PS50883"/>
    </source>
</evidence>
<organism evidence="2 3">
    <name type="scientific">Phormidium pseudopriestleyi FRX01</name>
    <dbReference type="NCBI Taxonomy" id="1759528"/>
    <lineage>
        <taxon>Bacteria</taxon>
        <taxon>Bacillati</taxon>
        <taxon>Cyanobacteriota</taxon>
        <taxon>Cyanophyceae</taxon>
        <taxon>Oscillatoriophycideae</taxon>
        <taxon>Oscillatoriales</taxon>
        <taxon>Oscillatoriaceae</taxon>
        <taxon>Phormidium</taxon>
    </lineage>
</organism>
<dbReference type="SMART" id="SM00052">
    <property type="entry name" value="EAL"/>
    <property type="match status" value="1"/>
</dbReference>
<keyword evidence="3" id="KW-1185">Reference proteome</keyword>
<dbReference type="Gene3D" id="3.90.550.10">
    <property type="entry name" value="Spore Coat Polysaccharide Biosynthesis Protein SpsA, Chain A"/>
    <property type="match status" value="1"/>
</dbReference>